<reference evidence="2 3" key="1">
    <citation type="journal article" date="2016" name="Nat. Commun.">
        <title>Thousands of microbial genomes shed light on interconnected biogeochemical processes in an aquifer system.</title>
        <authorList>
            <person name="Anantharaman K."/>
            <person name="Brown C.T."/>
            <person name="Hug L.A."/>
            <person name="Sharon I."/>
            <person name="Castelle C.J."/>
            <person name="Probst A.J."/>
            <person name="Thomas B.C."/>
            <person name="Singh A."/>
            <person name="Wilkins M.J."/>
            <person name="Karaoz U."/>
            <person name="Brodie E.L."/>
            <person name="Williams K.H."/>
            <person name="Hubbard S.S."/>
            <person name="Banfield J.F."/>
        </authorList>
    </citation>
    <scope>NUCLEOTIDE SEQUENCE [LARGE SCALE GENOMIC DNA]</scope>
</reference>
<gene>
    <name evidence="2" type="ORF">A3A93_04975</name>
</gene>
<evidence type="ECO:0008006" key="4">
    <source>
        <dbReference type="Google" id="ProtNLM"/>
    </source>
</evidence>
<evidence type="ECO:0000313" key="3">
    <source>
        <dbReference type="Proteomes" id="UP000177141"/>
    </source>
</evidence>
<protein>
    <recommendedName>
        <fullName evidence="4">Zinc-ribbon domain-containing protein</fullName>
    </recommendedName>
</protein>
<dbReference type="EMBL" id="MGAL01000004">
    <property type="protein sequence ID" value="OGK49186.1"/>
    <property type="molecule type" value="Genomic_DNA"/>
</dbReference>
<evidence type="ECO:0000256" key="1">
    <source>
        <dbReference type="SAM" id="Phobius"/>
    </source>
</evidence>
<feature type="transmembrane region" description="Helical" evidence="1">
    <location>
        <begin position="44"/>
        <end position="66"/>
    </location>
</feature>
<evidence type="ECO:0000313" key="2">
    <source>
        <dbReference type="EMBL" id="OGK49186.1"/>
    </source>
</evidence>
<dbReference type="AlphaFoldDB" id="A0A1F7J0N7"/>
<dbReference type="Proteomes" id="UP000177141">
    <property type="component" value="Unassembled WGS sequence"/>
</dbReference>
<keyword evidence="1" id="KW-1133">Transmembrane helix</keyword>
<comment type="caution">
    <text evidence="2">The sequence shown here is derived from an EMBL/GenBank/DDBJ whole genome shotgun (WGS) entry which is preliminary data.</text>
</comment>
<name>A0A1F7J0N7_9BACT</name>
<keyword evidence="1" id="KW-0472">Membrane</keyword>
<accession>A0A1F7J0N7</accession>
<sequence>MDPNAIQQKTQSACPKCHSLVRPTDYFCYNCGTNLKPKPLNTSIFMQLVLYVGSVVLVPFGIIWGWRYLRQPFTKSKIVGSITIIITIISTIIITIYSINLINDVQRQVNEGIEKQLRNVGY</sequence>
<keyword evidence="1" id="KW-0812">Transmembrane</keyword>
<organism evidence="2 3">
    <name type="scientific">Candidatus Roizmanbacteria bacterium RIFCSPLOWO2_01_FULL_38_12</name>
    <dbReference type="NCBI Taxonomy" id="1802061"/>
    <lineage>
        <taxon>Bacteria</taxon>
        <taxon>Candidatus Roizmaniibacteriota</taxon>
    </lineage>
</organism>
<feature type="transmembrane region" description="Helical" evidence="1">
    <location>
        <begin position="78"/>
        <end position="99"/>
    </location>
</feature>
<proteinExistence type="predicted"/>